<dbReference type="EMBL" id="JAPFFF010000070">
    <property type="protein sequence ID" value="KAK8836045.1"/>
    <property type="molecule type" value="Genomic_DNA"/>
</dbReference>
<organism evidence="1 2">
    <name type="scientific">Tritrichomonas musculus</name>
    <dbReference type="NCBI Taxonomy" id="1915356"/>
    <lineage>
        <taxon>Eukaryota</taxon>
        <taxon>Metamonada</taxon>
        <taxon>Parabasalia</taxon>
        <taxon>Tritrichomonadida</taxon>
        <taxon>Tritrichomonadidae</taxon>
        <taxon>Tritrichomonas</taxon>
    </lineage>
</organism>
<dbReference type="Proteomes" id="UP001470230">
    <property type="component" value="Unassembled WGS sequence"/>
</dbReference>
<evidence type="ECO:0000313" key="1">
    <source>
        <dbReference type="EMBL" id="KAK8836045.1"/>
    </source>
</evidence>
<sequence>MPTINKFVETILNAVDFEPTEIIVTIDIKFYSCDYGINVKPLLVIVKNKNESKTKTFNISSLMELFKTHKLYLLVKENKYRRLTRDPQNIIIDPVVKEFEEHKYYKYSIQKLFLMDEIEKYQKIRSKALEILKSINEDAKEAELPPEILE</sequence>
<protein>
    <submittedName>
        <fullName evidence="1">Uncharacterized protein</fullName>
    </submittedName>
</protein>
<proteinExistence type="predicted"/>
<reference evidence="1 2" key="1">
    <citation type="submission" date="2024-04" db="EMBL/GenBank/DDBJ databases">
        <title>Tritrichomonas musculus Genome.</title>
        <authorList>
            <person name="Alves-Ferreira E."/>
            <person name="Grigg M."/>
            <person name="Lorenzi H."/>
            <person name="Galac M."/>
        </authorList>
    </citation>
    <scope>NUCLEOTIDE SEQUENCE [LARGE SCALE GENOMIC DNA]</scope>
    <source>
        <strain evidence="1 2">EAF2021</strain>
    </source>
</reference>
<evidence type="ECO:0000313" key="2">
    <source>
        <dbReference type="Proteomes" id="UP001470230"/>
    </source>
</evidence>
<keyword evidence="2" id="KW-1185">Reference proteome</keyword>
<comment type="caution">
    <text evidence="1">The sequence shown here is derived from an EMBL/GenBank/DDBJ whole genome shotgun (WGS) entry which is preliminary data.</text>
</comment>
<name>A0ABR2GS20_9EUKA</name>
<gene>
    <name evidence="1" type="ORF">M9Y10_040105</name>
</gene>
<accession>A0ABR2GS20</accession>